<organism evidence="5 6">
    <name type="scientific">Psychrobacillus insolitus</name>
    <dbReference type="NCBI Taxonomy" id="1461"/>
    <lineage>
        <taxon>Bacteria</taxon>
        <taxon>Bacillati</taxon>
        <taxon>Bacillota</taxon>
        <taxon>Bacilli</taxon>
        <taxon>Bacillales</taxon>
        <taxon>Bacillaceae</taxon>
        <taxon>Psychrobacillus</taxon>
    </lineage>
</organism>
<evidence type="ECO:0000256" key="2">
    <source>
        <dbReference type="ARBA" id="ARBA00023125"/>
    </source>
</evidence>
<dbReference type="SUPFAM" id="SSF46785">
    <property type="entry name" value="Winged helix' DNA-binding domain"/>
    <property type="match status" value="1"/>
</dbReference>
<dbReference type="Pfam" id="PF01638">
    <property type="entry name" value="HxlR"/>
    <property type="match status" value="1"/>
</dbReference>
<dbReference type="AlphaFoldDB" id="A0A2W7MDJ2"/>
<evidence type="ECO:0000256" key="1">
    <source>
        <dbReference type="ARBA" id="ARBA00023015"/>
    </source>
</evidence>
<protein>
    <submittedName>
        <fullName evidence="5">HxlR family transcriptional regulator</fullName>
    </submittedName>
</protein>
<name>A0A2W7MDJ2_9BACI</name>
<reference evidence="5 6" key="1">
    <citation type="submission" date="2018-06" db="EMBL/GenBank/DDBJ databases">
        <title>Genomic Encyclopedia of Type Strains, Phase IV (KMG-IV): sequencing the most valuable type-strain genomes for metagenomic binning, comparative biology and taxonomic classification.</title>
        <authorList>
            <person name="Goeker M."/>
        </authorList>
    </citation>
    <scope>NUCLEOTIDE SEQUENCE [LARGE SCALE GENOMIC DNA]</scope>
    <source>
        <strain evidence="5 6">DSM 5</strain>
    </source>
</reference>
<dbReference type="EMBL" id="QKZI01000005">
    <property type="protein sequence ID" value="PZX03874.1"/>
    <property type="molecule type" value="Genomic_DNA"/>
</dbReference>
<dbReference type="GO" id="GO:0003677">
    <property type="term" value="F:DNA binding"/>
    <property type="evidence" value="ECO:0007669"/>
    <property type="project" value="UniProtKB-KW"/>
</dbReference>
<feature type="domain" description="HTH hxlR-type" evidence="4">
    <location>
        <begin position="9"/>
        <end position="107"/>
    </location>
</feature>
<dbReference type="InterPro" id="IPR036388">
    <property type="entry name" value="WH-like_DNA-bd_sf"/>
</dbReference>
<keyword evidence="2" id="KW-0238">DNA-binding</keyword>
<dbReference type="InterPro" id="IPR002577">
    <property type="entry name" value="HTH_HxlR"/>
</dbReference>
<evidence type="ECO:0000313" key="6">
    <source>
        <dbReference type="Proteomes" id="UP000248646"/>
    </source>
</evidence>
<dbReference type="Proteomes" id="UP000248646">
    <property type="component" value="Unassembled WGS sequence"/>
</dbReference>
<dbReference type="PROSITE" id="PS51118">
    <property type="entry name" value="HTH_HXLR"/>
    <property type="match status" value="1"/>
</dbReference>
<dbReference type="OrthoDB" id="9791143at2"/>
<keyword evidence="3" id="KW-0804">Transcription</keyword>
<evidence type="ECO:0000313" key="5">
    <source>
        <dbReference type="EMBL" id="PZX03874.1"/>
    </source>
</evidence>
<proteinExistence type="predicted"/>
<keyword evidence="1" id="KW-0805">Transcription regulation</keyword>
<evidence type="ECO:0000256" key="3">
    <source>
        <dbReference type="ARBA" id="ARBA00023163"/>
    </source>
</evidence>
<evidence type="ECO:0000259" key="4">
    <source>
        <dbReference type="PROSITE" id="PS51118"/>
    </source>
</evidence>
<gene>
    <name evidence="5" type="ORF">C7437_10571</name>
</gene>
<dbReference type="Gene3D" id="1.10.10.10">
    <property type="entry name" value="Winged helix-like DNA-binding domain superfamily/Winged helix DNA-binding domain"/>
    <property type="match status" value="1"/>
</dbReference>
<accession>A0A2W7MDJ2</accession>
<keyword evidence="6" id="KW-1185">Reference proteome</keyword>
<dbReference type="RefSeq" id="WP_111439919.1">
    <property type="nucleotide sequence ID" value="NZ_QKZI01000005.1"/>
</dbReference>
<comment type="caution">
    <text evidence="5">The sequence shown here is derived from an EMBL/GenBank/DDBJ whole genome shotgun (WGS) entry which is preliminary data.</text>
</comment>
<dbReference type="PANTHER" id="PTHR33204">
    <property type="entry name" value="TRANSCRIPTIONAL REGULATOR, MARR FAMILY"/>
    <property type="match status" value="1"/>
</dbReference>
<dbReference type="PANTHER" id="PTHR33204:SF18">
    <property type="entry name" value="TRANSCRIPTIONAL REGULATORY PROTEIN"/>
    <property type="match status" value="1"/>
</dbReference>
<sequence>MKQKYNLPCNIAQSLNIIGDRWTLLTIHEIMIGNTTFNEIKRALNGISPNVLSERLKLVESQGLVQSELYSEHPPRYKYTLTKSGEDLEFVLHALVIWGSEHLDPCYKKLIDSKTGDEVKLAYYSTNSGEIVQDIKAVSIEEQPSKLFT</sequence>
<dbReference type="InterPro" id="IPR036390">
    <property type="entry name" value="WH_DNA-bd_sf"/>
</dbReference>